<feature type="compositionally biased region" description="Low complexity" evidence="1">
    <location>
        <begin position="69"/>
        <end position="83"/>
    </location>
</feature>
<evidence type="ECO:0000256" key="1">
    <source>
        <dbReference type="SAM" id="MobiDB-lite"/>
    </source>
</evidence>
<name>O43459_HUMAN</name>
<gene>
    <name evidence="2" type="primary">HSAL1</name>
</gene>
<protein>
    <submittedName>
        <fullName evidence="2">HSAL1 transcription factor</fullName>
    </submittedName>
</protein>
<accession>O43459</accession>
<feature type="region of interest" description="Disordered" evidence="1">
    <location>
        <begin position="60"/>
        <end position="83"/>
    </location>
</feature>
<reference evidence="2" key="1">
    <citation type="journal article" date="1996" name="Genomics">
        <title>Isolation, characterization, and organ-specific expression of two novel human zinc finger genes related to the Drosophila gene spalt.</title>
        <authorList>
            <person name="Kohlhase J."/>
            <person name="Schuh R."/>
            <person name="Dowe G."/>
            <person name="Kuehnlein R.P."/>
            <person name="Jaeckle H."/>
            <person name="Schroeder B."/>
            <person name="Schulz-Schaeffer W."/>
            <person name="Kretzschmar H.A."/>
            <person name="Koehler A."/>
            <person name="Mueller U."/>
            <person name="Raab-Vetter M."/>
            <person name="Burkhardt E."/>
            <person name="Engel W."/>
            <person name="Stick R."/>
        </authorList>
    </citation>
    <scope>NUCLEOTIDE SEQUENCE</scope>
</reference>
<feature type="non-terminal residue" evidence="2">
    <location>
        <position position="1"/>
    </location>
</feature>
<dbReference type="AlphaFoldDB" id="O43459"/>
<reference evidence="2" key="2">
    <citation type="submission" date="1997-08" db="EMBL/GenBank/DDBJ databases">
        <title>Mutations of HSAL1 cause Townes-Brocks syndrome in two unrelated families.</title>
        <authorList>
            <person name="Kohlhase J."/>
            <person name="Wischermann A."/>
            <person name="Reichenbach H."/>
            <person name="Froster U."/>
            <person name="Engel W."/>
        </authorList>
    </citation>
    <scope>NUCLEOTIDE SEQUENCE</scope>
</reference>
<organism evidence="2">
    <name type="scientific">Homo sapiens</name>
    <name type="common">Human</name>
    <dbReference type="NCBI Taxonomy" id="9606"/>
    <lineage>
        <taxon>Eukaryota</taxon>
        <taxon>Metazoa</taxon>
        <taxon>Chordata</taxon>
        <taxon>Craniata</taxon>
        <taxon>Vertebrata</taxon>
        <taxon>Euteleostomi</taxon>
        <taxon>Mammalia</taxon>
        <taxon>Eutheria</taxon>
        <taxon>Euarchontoglires</taxon>
        <taxon>Primates</taxon>
        <taxon>Haplorrhini</taxon>
        <taxon>Catarrhini</taxon>
        <taxon>Hominidae</taxon>
        <taxon>Homo</taxon>
    </lineage>
</organism>
<evidence type="ECO:0000313" key="2">
    <source>
        <dbReference type="EMBL" id="AAB99907.1"/>
    </source>
</evidence>
<proteinExistence type="predicted"/>
<dbReference type="EMBL" id="AF017654">
    <property type="protein sequence ID" value="AAB99907.1"/>
    <property type="molecule type" value="Genomic_DNA"/>
</dbReference>
<sequence length="83" mass="8553">IGTTAEDLNSLSALASKEKASHQMSLPLKRKVLPMRHSSNTSAGSARRSLGVTVPCRSTCVPIPERGHSSATSAGTGSPPRGI</sequence>